<dbReference type="EMBL" id="DS113614">
    <property type="protein sequence ID" value="EAY00094.1"/>
    <property type="molecule type" value="Genomic_DNA"/>
</dbReference>
<evidence type="ECO:0000313" key="1">
    <source>
        <dbReference type="EMBL" id="EAY00094.1"/>
    </source>
</evidence>
<name>A2F4T1_TRIV3</name>
<reference evidence="1" key="1">
    <citation type="submission" date="2006-10" db="EMBL/GenBank/DDBJ databases">
        <authorList>
            <person name="Amadeo P."/>
            <person name="Zhao Q."/>
            <person name="Wortman J."/>
            <person name="Fraser-Liggett C."/>
            <person name="Carlton J."/>
        </authorList>
    </citation>
    <scope>NUCLEOTIDE SEQUENCE</scope>
    <source>
        <strain evidence="1">G3</strain>
    </source>
</reference>
<keyword evidence="2" id="KW-1185">Reference proteome</keyword>
<dbReference type="Proteomes" id="UP000001542">
    <property type="component" value="Unassembled WGS sequence"/>
</dbReference>
<reference evidence="1" key="2">
    <citation type="journal article" date="2007" name="Science">
        <title>Draft genome sequence of the sexually transmitted pathogen Trichomonas vaginalis.</title>
        <authorList>
            <person name="Carlton J.M."/>
            <person name="Hirt R.P."/>
            <person name="Silva J.C."/>
            <person name="Delcher A.L."/>
            <person name="Schatz M."/>
            <person name="Zhao Q."/>
            <person name="Wortman J.R."/>
            <person name="Bidwell S.L."/>
            <person name="Alsmark U.C.M."/>
            <person name="Besteiro S."/>
            <person name="Sicheritz-Ponten T."/>
            <person name="Noel C.J."/>
            <person name="Dacks J.B."/>
            <person name="Foster P.G."/>
            <person name="Simillion C."/>
            <person name="Van de Peer Y."/>
            <person name="Miranda-Saavedra D."/>
            <person name="Barton G.J."/>
            <person name="Westrop G.D."/>
            <person name="Mueller S."/>
            <person name="Dessi D."/>
            <person name="Fiori P.L."/>
            <person name="Ren Q."/>
            <person name="Paulsen I."/>
            <person name="Zhang H."/>
            <person name="Bastida-Corcuera F.D."/>
            <person name="Simoes-Barbosa A."/>
            <person name="Brown M.T."/>
            <person name="Hayes R.D."/>
            <person name="Mukherjee M."/>
            <person name="Okumura C.Y."/>
            <person name="Schneider R."/>
            <person name="Smith A.J."/>
            <person name="Vanacova S."/>
            <person name="Villalvazo M."/>
            <person name="Haas B.J."/>
            <person name="Pertea M."/>
            <person name="Feldblyum T.V."/>
            <person name="Utterback T.R."/>
            <person name="Shu C.L."/>
            <person name="Osoegawa K."/>
            <person name="de Jong P.J."/>
            <person name="Hrdy I."/>
            <person name="Horvathova L."/>
            <person name="Zubacova Z."/>
            <person name="Dolezal P."/>
            <person name="Malik S.B."/>
            <person name="Logsdon J.M. Jr."/>
            <person name="Henze K."/>
            <person name="Gupta A."/>
            <person name="Wang C.C."/>
            <person name="Dunne R.L."/>
            <person name="Upcroft J.A."/>
            <person name="Upcroft P."/>
            <person name="White O."/>
            <person name="Salzberg S.L."/>
            <person name="Tang P."/>
            <person name="Chiu C.-H."/>
            <person name="Lee Y.-S."/>
            <person name="Embley T.M."/>
            <person name="Coombs G.H."/>
            <person name="Mottram J.C."/>
            <person name="Tachezy J."/>
            <person name="Fraser-Liggett C.M."/>
            <person name="Johnson P.J."/>
        </authorList>
    </citation>
    <scope>NUCLEOTIDE SEQUENCE [LARGE SCALE GENOMIC DNA]</scope>
    <source>
        <strain evidence="1">G3</strain>
    </source>
</reference>
<dbReference type="AlphaFoldDB" id="A2F4T1"/>
<evidence type="ECO:0000313" key="2">
    <source>
        <dbReference type="Proteomes" id="UP000001542"/>
    </source>
</evidence>
<gene>
    <name evidence="1" type="ORF">TVAG_328560</name>
</gene>
<dbReference type="VEuPathDB" id="TrichDB:TVAG_328560"/>
<sequence length="522" mass="59360">MNEMPRPTFRKTFRSEASGLDFGEETLYLPKKVSCGTPTLQDMMKAFVQYEQKNEPKNQLNLFNDAEEANDVTEKQLSPIFTKKTISNKINNSKGDSDDSSFSIEFDELVKKAPKFDSTTEINDIGSVYQPKSISKPASRYQPNRVTFNENHSASDINTQNLNIFFSKQKNIEFDVTDEQQPFQSSNLLSVSSLNKRRLSRTNVDTFFKSTHVIDPIQVSLPIKVNQVPTSKYINQLKSMTAELKSITKDLRKAISVKLNEIADEPPEIMLKYPNLTSDQTAGIIQSISTMKEFYSNVATAHCLERLLEVDKTAQSEVLKLSNVVNPLKATIGKAQNQLGTKRFTRDDVLKICNDIENQKNQKSDEEYKILYNLLVSSIPFKVNSIFTKRDTPSVTITNGSKVERTNSTSANDFYTDISIANRNMKLITEIREITKMVPHVIFDGRSLTFLISSDRKKLRFAVNLRIPDQYPWMKLILVAVRADFGVTENDGRNYIANVLGQIQLGPKQIKRFVDTLINKYC</sequence>
<dbReference type="SMR" id="A2F4T1"/>
<dbReference type="KEGG" id="tva:4757911"/>
<accession>A2F4T1</accession>
<proteinExistence type="predicted"/>
<organism evidence="1 2">
    <name type="scientific">Trichomonas vaginalis (strain ATCC PRA-98 / G3)</name>
    <dbReference type="NCBI Taxonomy" id="412133"/>
    <lineage>
        <taxon>Eukaryota</taxon>
        <taxon>Metamonada</taxon>
        <taxon>Parabasalia</taxon>
        <taxon>Trichomonadida</taxon>
        <taxon>Trichomonadidae</taxon>
        <taxon>Trichomonas</taxon>
    </lineage>
</organism>
<protein>
    <submittedName>
        <fullName evidence="1">Uncharacterized protein</fullName>
    </submittedName>
</protein>
<dbReference type="InParanoid" id="A2F4T1"/>
<dbReference type="VEuPathDB" id="TrichDB:TVAGG3_0149110"/>
<dbReference type="RefSeq" id="XP_001313023.1">
    <property type="nucleotide sequence ID" value="XM_001313022.1"/>
</dbReference>